<proteinExistence type="predicted"/>
<sequence>MDERIVFWSPVVKEKLTLFRSLRFTPEETLDFISQFIIETEDLLKNHIIAKTYTEEFGKHNGVSRVVVKKFRVYYKMIENDIFILAILFPGEN</sequence>
<evidence type="ECO:0000313" key="1">
    <source>
        <dbReference type="EMBL" id="TYS75441.1"/>
    </source>
</evidence>
<dbReference type="RefSeq" id="WP_148992544.1">
    <property type="nucleotide sequence ID" value="NZ_VTEW01000016.1"/>
</dbReference>
<dbReference type="Proteomes" id="UP000325054">
    <property type="component" value="Unassembled WGS sequence"/>
</dbReference>
<dbReference type="EMBL" id="VTEW01000016">
    <property type="protein sequence ID" value="TYS75441.1"/>
    <property type="molecule type" value="Genomic_DNA"/>
</dbReference>
<reference evidence="1 2" key="1">
    <citation type="submission" date="2019-08" db="EMBL/GenBank/DDBJ databases">
        <title>Bacillus genomes from the desert of Cuatro Cienegas, Coahuila.</title>
        <authorList>
            <person name="Olmedo-Alvarez G."/>
        </authorList>
    </citation>
    <scope>NUCLEOTIDE SEQUENCE [LARGE SCALE GENOMIC DNA]</scope>
    <source>
        <strain evidence="1 2">CH451a_14T</strain>
    </source>
</reference>
<evidence type="ECO:0008006" key="3">
    <source>
        <dbReference type="Google" id="ProtNLM"/>
    </source>
</evidence>
<accession>A0A5D4TKX9</accession>
<protein>
    <recommendedName>
        <fullName evidence="3">Type II toxin-antitoxin system RelE/ParE family toxin</fullName>
    </recommendedName>
</protein>
<comment type="caution">
    <text evidence="1">The sequence shown here is derived from an EMBL/GenBank/DDBJ whole genome shotgun (WGS) entry which is preliminary data.</text>
</comment>
<name>A0A5D4TKX9_9BACI</name>
<organism evidence="1 2">
    <name type="scientific">Rossellomorea aquimaris</name>
    <dbReference type="NCBI Taxonomy" id="189382"/>
    <lineage>
        <taxon>Bacteria</taxon>
        <taxon>Bacillati</taxon>
        <taxon>Bacillota</taxon>
        <taxon>Bacilli</taxon>
        <taxon>Bacillales</taxon>
        <taxon>Bacillaceae</taxon>
        <taxon>Rossellomorea</taxon>
    </lineage>
</organism>
<dbReference type="AlphaFoldDB" id="A0A5D4TKX9"/>
<gene>
    <name evidence="1" type="ORF">FZC80_16715</name>
</gene>
<evidence type="ECO:0000313" key="2">
    <source>
        <dbReference type="Proteomes" id="UP000325054"/>
    </source>
</evidence>
<dbReference type="OrthoDB" id="2621090at2"/>